<dbReference type="EMBL" id="JAGKHQ010000019">
    <property type="protein sequence ID" value="KAG7481859.1"/>
    <property type="molecule type" value="Genomic_DNA"/>
</dbReference>
<protein>
    <submittedName>
        <fullName evidence="2">Uncharacterized protein</fullName>
    </submittedName>
</protein>
<sequence length="104" mass="11778">MAEAQWADSDSDSGTGWRGLEKHDGDDATTITSDLQKFYSLKVKNVKFNLAQQHRGSNDSTGTLCTLSRLRPGRLRGKRVTVNELKVTRRMLQEDGQRDNVKRK</sequence>
<gene>
    <name evidence="2" type="ORF">JOB18_006757</name>
</gene>
<evidence type="ECO:0000313" key="2">
    <source>
        <dbReference type="EMBL" id="KAG7481859.1"/>
    </source>
</evidence>
<evidence type="ECO:0000313" key="3">
    <source>
        <dbReference type="Proteomes" id="UP000693946"/>
    </source>
</evidence>
<organism evidence="2 3">
    <name type="scientific">Solea senegalensis</name>
    <name type="common">Senegalese sole</name>
    <dbReference type="NCBI Taxonomy" id="28829"/>
    <lineage>
        <taxon>Eukaryota</taxon>
        <taxon>Metazoa</taxon>
        <taxon>Chordata</taxon>
        <taxon>Craniata</taxon>
        <taxon>Vertebrata</taxon>
        <taxon>Euteleostomi</taxon>
        <taxon>Actinopterygii</taxon>
        <taxon>Neopterygii</taxon>
        <taxon>Teleostei</taxon>
        <taxon>Neoteleostei</taxon>
        <taxon>Acanthomorphata</taxon>
        <taxon>Carangaria</taxon>
        <taxon>Pleuronectiformes</taxon>
        <taxon>Pleuronectoidei</taxon>
        <taxon>Soleidae</taxon>
        <taxon>Solea</taxon>
    </lineage>
</organism>
<feature type="region of interest" description="Disordered" evidence="1">
    <location>
        <begin position="1"/>
        <end position="28"/>
    </location>
</feature>
<keyword evidence="3" id="KW-1185">Reference proteome</keyword>
<proteinExistence type="predicted"/>
<dbReference type="Proteomes" id="UP000693946">
    <property type="component" value="Linkage Group LG7"/>
</dbReference>
<evidence type="ECO:0000256" key="1">
    <source>
        <dbReference type="SAM" id="MobiDB-lite"/>
    </source>
</evidence>
<accession>A0AAV6Q181</accession>
<reference evidence="2 3" key="1">
    <citation type="journal article" date="2021" name="Sci. Rep.">
        <title>Chromosome anchoring in Senegalese sole (Solea senegalensis) reveals sex-associated markers and genome rearrangements in flatfish.</title>
        <authorList>
            <person name="Guerrero-Cozar I."/>
            <person name="Gomez-Garrido J."/>
            <person name="Berbel C."/>
            <person name="Martinez-Blanch J.F."/>
            <person name="Alioto T."/>
            <person name="Claros M.G."/>
            <person name="Gagnaire P.A."/>
            <person name="Manchado M."/>
        </authorList>
    </citation>
    <scope>NUCLEOTIDE SEQUENCE [LARGE SCALE GENOMIC DNA]</scope>
    <source>
        <strain evidence="2">Sse05_10M</strain>
    </source>
</reference>
<dbReference type="AlphaFoldDB" id="A0AAV6Q181"/>
<name>A0AAV6Q181_SOLSE</name>
<comment type="caution">
    <text evidence="2">The sequence shown here is derived from an EMBL/GenBank/DDBJ whole genome shotgun (WGS) entry which is preliminary data.</text>
</comment>